<protein>
    <recommendedName>
        <fullName evidence="1">FAR1 domain-containing protein</fullName>
    </recommendedName>
</protein>
<gene>
    <name evidence="2" type="ORF">POM88_054536</name>
</gene>
<evidence type="ECO:0000259" key="1">
    <source>
        <dbReference type="Pfam" id="PF03101"/>
    </source>
</evidence>
<dbReference type="Proteomes" id="UP001237642">
    <property type="component" value="Unassembled WGS sequence"/>
</dbReference>
<keyword evidence="3" id="KW-1185">Reference proteome</keyword>
<dbReference type="InterPro" id="IPR004330">
    <property type="entry name" value="FAR1_DNA_bnd_dom"/>
</dbReference>
<sequence>MFAKFDPRKISKPIESNDLYDDDVDVCNFSTKFMLHDDVEHVNIVDDDVEHVNIVDDDEDEDDSLHEKNVPNVDEDVDNVVPYLHQRFDSLEAAENLFGAYALKNGFAIKVQESQKRVGNKEIYARLFVCNLFGENKGKNIVNDEACFMSKAKGKRRRDVLPRCGCKVRMYVLNKKNTSTWEITALELEHNHEVVTPSKMNLIRRERHVSTAQRNIMRTLHMSGVPPRQQMSIFSNLKGGAQHVGFDGQHVRNVVREFRKSNLDVNDA</sequence>
<reference evidence="2" key="2">
    <citation type="submission" date="2023-05" db="EMBL/GenBank/DDBJ databases">
        <authorList>
            <person name="Schelkunov M.I."/>
        </authorList>
    </citation>
    <scope>NUCLEOTIDE SEQUENCE</scope>
    <source>
        <strain evidence="2">Hsosn_3</strain>
        <tissue evidence="2">Leaf</tissue>
    </source>
</reference>
<dbReference type="EMBL" id="JAUIZM010000051">
    <property type="protein sequence ID" value="KAK1351261.1"/>
    <property type="molecule type" value="Genomic_DNA"/>
</dbReference>
<evidence type="ECO:0000313" key="2">
    <source>
        <dbReference type="EMBL" id="KAK1351261.1"/>
    </source>
</evidence>
<comment type="caution">
    <text evidence="2">The sequence shown here is derived from an EMBL/GenBank/DDBJ whole genome shotgun (WGS) entry which is preliminary data.</text>
</comment>
<dbReference type="Pfam" id="PF03101">
    <property type="entry name" value="FAR1"/>
    <property type="match status" value="1"/>
</dbReference>
<accession>A0AAD8GML3</accession>
<dbReference type="PANTHER" id="PTHR47718">
    <property type="entry name" value="OS01G0519700 PROTEIN"/>
    <property type="match status" value="1"/>
</dbReference>
<organism evidence="2 3">
    <name type="scientific">Heracleum sosnowskyi</name>
    <dbReference type="NCBI Taxonomy" id="360622"/>
    <lineage>
        <taxon>Eukaryota</taxon>
        <taxon>Viridiplantae</taxon>
        <taxon>Streptophyta</taxon>
        <taxon>Embryophyta</taxon>
        <taxon>Tracheophyta</taxon>
        <taxon>Spermatophyta</taxon>
        <taxon>Magnoliopsida</taxon>
        <taxon>eudicotyledons</taxon>
        <taxon>Gunneridae</taxon>
        <taxon>Pentapetalae</taxon>
        <taxon>asterids</taxon>
        <taxon>campanulids</taxon>
        <taxon>Apiales</taxon>
        <taxon>Apiaceae</taxon>
        <taxon>Apioideae</taxon>
        <taxon>apioid superclade</taxon>
        <taxon>Tordylieae</taxon>
        <taxon>Tordyliinae</taxon>
        <taxon>Heracleum</taxon>
    </lineage>
</organism>
<feature type="domain" description="FAR1" evidence="1">
    <location>
        <begin position="98"/>
        <end position="195"/>
    </location>
</feature>
<dbReference type="AlphaFoldDB" id="A0AAD8GML3"/>
<evidence type="ECO:0000313" key="3">
    <source>
        <dbReference type="Proteomes" id="UP001237642"/>
    </source>
</evidence>
<name>A0AAD8GML3_9APIA</name>
<proteinExistence type="predicted"/>
<reference evidence="2" key="1">
    <citation type="submission" date="2023-02" db="EMBL/GenBank/DDBJ databases">
        <title>Genome of toxic invasive species Heracleum sosnowskyi carries increased number of genes despite the absence of recent whole-genome duplications.</title>
        <authorList>
            <person name="Schelkunov M."/>
            <person name="Shtratnikova V."/>
            <person name="Makarenko M."/>
            <person name="Klepikova A."/>
            <person name="Omelchenko D."/>
            <person name="Novikova G."/>
            <person name="Obukhova E."/>
            <person name="Bogdanov V."/>
            <person name="Penin A."/>
            <person name="Logacheva M."/>
        </authorList>
    </citation>
    <scope>NUCLEOTIDE SEQUENCE</scope>
    <source>
        <strain evidence="2">Hsosn_3</strain>
        <tissue evidence="2">Leaf</tissue>
    </source>
</reference>